<dbReference type="PROSITE" id="PS51676">
    <property type="entry name" value="FF"/>
    <property type="match status" value="1"/>
</dbReference>
<dbReference type="InterPro" id="IPR036517">
    <property type="entry name" value="FF_domain_sf"/>
</dbReference>
<evidence type="ECO:0000259" key="3">
    <source>
        <dbReference type="PROSITE" id="PS50020"/>
    </source>
</evidence>
<dbReference type="Pfam" id="PF01846">
    <property type="entry name" value="FF"/>
    <property type="match status" value="2"/>
</dbReference>
<dbReference type="InterPro" id="IPR002713">
    <property type="entry name" value="FF_domain"/>
</dbReference>
<dbReference type="PANTHER" id="PTHR11864:SF0">
    <property type="entry name" value="PRP40 PRE-MRNA PROCESSING FACTOR 40 HOMOLOG A (YEAST)"/>
    <property type="match status" value="1"/>
</dbReference>
<dbReference type="CDD" id="cd00201">
    <property type="entry name" value="WW"/>
    <property type="match status" value="2"/>
</dbReference>
<dbReference type="GeneID" id="95982926"/>
<evidence type="ECO:0000256" key="1">
    <source>
        <dbReference type="SAM" id="Coils"/>
    </source>
</evidence>
<name>A0ABR3Q873_9TREE</name>
<proteinExistence type="predicted"/>
<keyword evidence="6" id="KW-1185">Reference proteome</keyword>
<dbReference type="InterPro" id="IPR036020">
    <property type="entry name" value="WW_dom_sf"/>
</dbReference>
<feature type="domain" description="WW" evidence="3">
    <location>
        <begin position="7"/>
        <end position="40"/>
    </location>
</feature>
<feature type="domain" description="FF" evidence="4">
    <location>
        <begin position="369"/>
        <end position="430"/>
    </location>
</feature>
<gene>
    <name evidence="5" type="primary">PRP40</name>
    <name evidence="5" type="ORF">Q8F55_001883</name>
</gene>
<evidence type="ECO:0000313" key="6">
    <source>
        <dbReference type="Proteomes" id="UP001565368"/>
    </source>
</evidence>
<dbReference type="Proteomes" id="UP001565368">
    <property type="component" value="Unassembled WGS sequence"/>
</dbReference>
<keyword evidence="1" id="KW-0175">Coiled coil</keyword>
<feature type="coiled-coil region" evidence="1">
    <location>
        <begin position="356"/>
        <end position="387"/>
    </location>
</feature>
<feature type="region of interest" description="Disordered" evidence="2">
    <location>
        <begin position="548"/>
        <end position="681"/>
    </location>
</feature>
<feature type="compositionally biased region" description="Low complexity" evidence="2">
    <location>
        <begin position="107"/>
        <end position="120"/>
    </location>
</feature>
<feature type="region of interest" description="Disordered" evidence="2">
    <location>
        <begin position="100"/>
        <end position="144"/>
    </location>
</feature>
<sequence>MSASPAPEAQSQWKEYKNSEGRIYWSHAVTKQSVWEKPEELRTPFERAMAKTPWKQFTSRGKAYYVNSSTKETVWNLPQELEALQQKVEAEEIARKEREHLKATGQASPTPSASSRASSPDYNEPSTALTRFRSPGSRAPPVEVETVTIPHGGFQKVEEAEAAFIHLLKREGIDETWTWDQTMRKVVLDPLYKALDTLAQKKAAYEKWLDTLAKEKQQQRDARIAELRPHLTRLFTHSGVIKSYSTMKTADKAFATDKYWRRAKPDERRFILEEYTSKLRAREVQARKDVKARNISTLTKLVKDLDITVTTRWRDAHGIITRSDAFRASTDLKTMETLDILNVYDDYSKQLEKEFNEESKRLKTEYRRRLRKARDAFKELLSELKEKGDLTRNSKWKETLPEIKADERFTNLVGLPGSTPLDLWMDAVDDLQIAAEEVAAKIEGRLGAPVKLETSAEEFEKLYEESKLGNEFSAEERKDALDVAAADEQRRAERKRRHRIEDLRDAMRKVQRHIEADTTYEAALPHIQELQEFKDIPEEEDRKAAFEKFTRRLREKERGGESSSPRRKDRERDPSSSGRDRRDYRMDVDDDRDRRRERDYRDRDRDRDRTDRDWRAARDDRRERDRDRDYRRRDDHRDRDRERSRRERDREADDRDAKRRRVSDAGSATRTGNEEREEGEI</sequence>
<comment type="caution">
    <text evidence="5">The sequence shown here is derived from an EMBL/GenBank/DDBJ whole genome shotgun (WGS) entry which is preliminary data.</text>
</comment>
<dbReference type="InterPro" id="IPR001202">
    <property type="entry name" value="WW_dom"/>
</dbReference>
<dbReference type="Gene3D" id="1.10.10.440">
    <property type="entry name" value="FF domain"/>
    <property type="match status" value="4"/>
</dbReference>
<evidence type="ECO:0000256" key="2">
    <source>
        <dbReference type="SAM" id="MobiDB-lite"/>
    </source>
</evidence>
<accession>A0ABR3Q873</accession>
<dbReference type="RefSeq" id="XP_069210884.1">
    <property type="nucleotide sequence ID" value="XM_069350498.1"/>
</dbReference>
<dbReference type="SMART" id="SM00441">
    <property type="entry name" value="FF"/>
    <property type="match status" value="3"/>
</dbReference>
<feature type="compositionally biased region" description="Basic and acidic residues" evidence="2">
    <location>
        <begin position="548"/>
        <end position="657"/>
    </location>
</feature>
<dbReference type="Gene3D" id="2.20.70.10">
    <property type="match status" value="2"/>
</dbReference>
<organism evidence="5 6">
    <name type="scientific">Vanrija albida</name>
    <dbReference type="NCBI Taxonomy" id="181172"/>
    <lineage>
        <taxon>Eukaryota</taxon>
        <taxon>Fungi</taxon>
        <taxon>Dikarya</taxon>
        <taxon>Basidiomycota</taxon>
        <taxon>Agaricomycotina</taxon>
        <taxon>Tremellomycetes</taxon>
        <taxon>Trichosporonales</taxon>
        <taxon>Trichosporonaceae</taxon>
        <taxon>Vanrija</taxon>
    </lineage>
</organism>
<evidence type="ECO:0000313" key="5">
    <source>
        <dbReference type="EMBL" id="KAL1410940.1"/>
    </source>
</evidence>
<reference evidence="5 6" key="1">
    <citation type="submission" date="2023-08" db="EMBL/GenBank/DDBJ databases">
        <title>Annotated Genome Sequence of Vanrija albida AlHP1.</title>
        <authorList>
            <person name="Herzog R."/>
        </authorList>
    </citation>
    <scope>NUCLEOTIDE SEQUENCE [LARGE SCALE GENOMIC DNA]</scope>
    <source>
        <strain evidence="5 6">AlHP1</strain>
    </source>
</reference>
<protein>
    <submittedName>
        <fullName evidence="5">U1 snRNP protein</fullName>
    </submittedName>
</protein>
<evidence type="ECO:0000259" key="4">
    <source>
        <dbReference type="PROSITE" id="PS51676"/>
    </source>
</evidence>
<dbReference type="SUPFAM" id="SSF81698">
    <property type="entry name" value="FF domain"/>
    <property type="match status" value="4"/>
</dbReference>
<feature type="domain" description="WW" evidence="3">
    <location>
        <begin position="48"/>
        <end position="80"/>
    </location>
</feature>
<dbReference type="PROSITE" id="PS50020">
    <property type="entry name" value="WW_DOMAIN_2"/>
    <property type="match status" value="2"/>
</dbReference>
<dbReference type="SMART" id="SM00456">
    <property type="entry name" value="WW"/>
    <property type="match status" value="2"/>
</dbReference>
<dbReference type="EMBL" id="JBBXJM010000002">
    <property type="protein sequence ID" value="KAL1410940.1"/>
    <property type="molecule type" value="Genomic_DNA"/>
</dbReference>
<dbReference type="InterPro" id="IPR039726">
    <property type="entry name" value="Prp40-like"/>
</dbReference>
<dbReference type="PANTHER" id="PTHR11864">
    <property type="entry name" value="PRE-MRNA-PROCESSING PROTEIN PRP40"/>
    <property type="match status" value="1"/>
</dbReference>
<dbReference type="SUPFAM" id="SSF51045">
    <property type="entry name" value="WW domain"/>
    <property type="match status" value="2"/>
</dbReference>